<evidence type="ECO:0000313" key="4">
    <source>
        <dbReference type="EMBL" id="ALL15045.1"/>
    </source>
</evidence>
<evidence type="ECO:0000259" key="3">
    <source>
        <dbReference type="Pfam" id="PF25217"/>
    </source>
</evidence>
<keyword evidence="5" id="KW-1185">Reference proteome</keyword>
<feature type="domain" description="Crescentin N-terminal" evidence="3">
    <location>
        <begin position="1"/>
        <end position="80"/>
    </location>
</feature>
<evidence type="ECO:0000313" key="5">
    <source>
        <dbReference type="Proteomes" id="UP000056905"/>
    </source>
</evidence>
<reference evidence="4 5" key="1">
    <citation type="submission" date="2015-10" db="EMBL/GenBank/DDBJ databases">
        <title>Conservation of the essential genome among Caulobacter and Brevundimonas species.</title>
        <authorList>
            <person name="Scott D."/>
            <person name="Ely B."/>
        </authorList>
    </citation>
    <scope>NUCLEOTIDE SEQUENCE [LARGE SCALE GENOMIC DNA]</scope>
    <source>
        <strain evidence="4 5">CB4</strain>
    </source>
</reference>
<dbReference type="InterPro" id="IPR057274">
    <property type="entry name" value="CreS_N"/>
</dbReference>
<dbReference type="Gene3D" id="1.10.287.1490">
    <property type="match status" value="1"/>
</dbReference>
<proteinExistence type="predicted"/>
<feature type="coiled-coil region" evidence="1">
    <location>
        <begin position="165"/>
        <end position="438"/>
    </location>
</feature>
<dbReference type="Pfam" id="PF25217">
    <property type="entry name" value="CreS_N"/>
    <property type="match status" value="1"/>
</dbReference>
<dbReference type="InterPro" id="IPR043652">
    <property type="entry name" value="CreS_CC"/>
</dbReference>
<dbReference type="EMBL" id="CP013002">
    <property type="protein sequence ID" value="ALL15045.1"/>
    <property type="molecule type" value="Genomic_DNA"/>
</dbReference>
<feature type="coiled-coil region" evidence="1">
    <location>
        <begin position="88"/>
        <end position="122"/>
    </location>
</feature>
<organism evidence="4 5">
    <name type="scientific">Caulobacter henricii</name>
    <dbReference type="NCBI Taxonomy" id="69395"/>
    <lineage>
        <taxon>Bacteria</taxon>
        <taxon>Pseudomonadati</taxon>
        <taxon>Pseudomonadota</taxon>
        <taxon>Alphaproteobacteria</taxon>
        <taxon>Caulobacterales</taxon>
        <taxon>Caulobacteraceae</taxon>
        <taxon>Caulobacter</taxon>
    </lineage>
</organism>
<accession>A0A0P0P383</accession>
<feature type="domain" description="Crescentin coiled-coil" evidence="2">
    <location>
        <begin position="82"/>
        <end position="439"/>
    </location>
</feature>
<dbReference type="Proteomes" id="UP000056905">
    <property type="component" value="Chromosome"/>
</dbReference>
<gene>
    <name evidence="4" type="ORF">AQ619_17690</name>
</gene>
<dbReference type="Pfam" id="PF19220">
    <property type="entry name" value="Rod_CreS"/>
    <property type="match status" value="1"/>
</dbReference>
<protein>
    <submittedName>
        <fullName evidence="4">Intermediate filament-like cell shape determinant CreS</fullName>
    </submittedName>
</protein>
<dbReference type="SUPFAM" id="SSF57997">
    <property type="entry name" value="Tropomyosin"/>
    <property type="match status" value="1"/>
</dbReference>
<dbReference type="AlphaFoldDB" id="A0A0P0P383"/>
<evidence type="ECO:0000256" key="1">
    <source>
        <dbReference type="SAM" id="Coils"/>
    </source>
</evidence>
<keyword evidence="1" id="KW-0175">Coiled coil</keyword>
<name>A0A0P0P383_9CAUL</name>
<dbReference type="OrthoDB" id="7201233at2"/>
<dbReference type="KEGG" id="chq:AQ619_17690"/>
<dbReference type="RefSeq" id="WP_062150821.1">
    <property type="nucleotide sequence ID" value="NZ_CP013002.1"/>
</dbReference>
<dbReference type="STRING" id="69395.AQ619_17690"/>
<evidence type="ECO:0000259" key="2">
    <source>
        <dbReference type="Pfam" id="PF19220"/>
    </source>
</evidence>
<sequence>MRLLSKNVRDTKTVKPAMLVEDAGRPEFSERLIESTQAIGVRYETIHGGLDSISRVVEHLRAIEPLLAEIRQPVAEEFEARRAEHAELIALRANYEQALRQVAQAQTEERELTARLATAQTALGESDARIQAQDSALEDNALEIDRLRNSLLQSDLKVGNLDASLRDATGRIEHLVQDVDTLRTQSQDIDARRGEAEASLARASQENALLVEEVATLKKRIDQSGIDIARLSRIETDLEAQIAAERARLQAAENALAVHQSDSGRTIRGLESQVEAGRAEISALQTRLETATGRADKLEEMNGQISQRLAESSAQQQAVERRAGDLNVALERALDRIRTLEDEGEGLRQRHAGVDTARAAAIERADQLAKAAVAHDKTLQRAEERANQLRVRLETMQEAQDTSRRQHEDKLAELQAQIERLTSEAALAEGALEAARRDRSRLQMALLGATEGDLAEAG</sequence>